<name>A0AAV6JE33_9ERIC</name>
<evidence type="ECO:0000313" key="1">
    <source>
        <dbReference type="EMBL" id="KAG5539436.1"/>
    </source>
</evidence>
<dbReference type="PANTHER" id="PTHR28080">
    <property type="entry name" value="PEROXISOMAL BIOGENESIS FACTOR 3"/>
    <property type="match status" value="1"/>
</dbReference>
<dbReference type="PANTHER" id="PTHR28080:SF1">
    <property type="entry name" value="PEROXISOMAL BIOGENESIS FACTOR 3"/>
    <property type="match status" value="1"/>
</dbReference>
<dbReference type="Proteomes" id="UP000823749">
    <property type="component" value="Chromosome 7"/>
</dbReference>
<keyword evidence="2" id="KW-1185">Reference proteome</keyword>
<dbReference type="GO" id="GO:0005778">
    <property type="term" value="C:peroxisomal membrane"/>
    <property type="evidence" value="ECO:0007669"/>
    <property type="project" value="InterPro"/>
</dbReference>
<evidence type="ECO:0000313" key="2">
    <source>
        <dbReference type="Proteomes" id="UP000823749"/>
    </source>
</evidence>
<gene>
    <name evidence="1" type="ORF">RHGRI_019841</name>
</gene>
<organism evidence="1 2">
    <name type="scientific">Rhododendron griersonianum</name>
    <dbReference type="NCBI Taxonomy" id="479676"/>
    <lineage>
        <taxon>Eukaryota</taxon>
        <taxon>Viridiplantae</taxon>
        <taxon>Streptophyta</taxon>
        <taxon>Embryophyta</taxon>
        <taxon>Tracheophyta</taxon>
        <taxon>Spermatophyta</taxon>
        <taxon>Magnoliopsida</taxon>
        <taxon>eudicotyledons</taxon>
        <taxon>Gunneridae</taxon>
        <taxon>Pentapetalae</taxon>
        <taxon>asterids</taxon>
        <taxon>Ericales</taxon>
        <taxon>Ericaceae</taxon>
        <taxon>Ericoideae</taxon>
        <taxon>Rhodoreae</taxon>
        <taxon>Rhododendron</taxon>
    </lineage>
</organism>
<dbReference type="InterPro" id="IPR006966">
    <property type="entry name" value="Peroxin-3"/>
</dbReference>
<protein>
    <submittedName>
        <fullName evidence="1">Uncharacterized protein</fullName>
    </submittedName>
</protein>
<sequence length="178" mass="20701">MVNNNNLSFAYDVEDLLIEEGMEVLTKKRKKNLRKINGLLAVNMDRKRIRPDLVLRLQIEERKLKLVDLQARLREEVDQQQQEIMAMPDRPYRNVEFANIVDISLKRAVKALMEDINAQLGEGNLLSGMPLAKFLPRIAQITPILFEEPSNKRFIQIIQNIPKVELFFTLLYANMPIS</sequence>
<dbReference type="AlphaFoldDB" id="A0AAV6JE33"/>
<accession>A0AAV6JE33</accession>
<proteinExistence type="predicted"/>
<dbReference type="EMBL" id="JACTNZ010000007">
    <property type="protein sequence ID" value="KAG5539436.1"/>
    <property type="molecule type" value="Genomic_DNA"/>
</dbReference>
<comment type="caution">
    <text evidence="1">The sequence shown here is derived from an EMBL/GenBank/DDBJ whole genome shotgun (WGS) entry which is preliminary data.</text>
</comment>
<reference evidence="1" key="1">
    <citation type="submission" date="2020-08" db="EMBL/GenBank/DDBJ databases">
        <title>Plant Genome Project.</title>
        <authorList>
            <person name="Zhang R.-G."/>
        </authorList>
    </citation>
    <scope>NUCLEOTIDE SEQUENCE</scope>
    <source>
        <strain evidence="1">WSP0</strain>
        <tissue evidence="1">Leaf</tissue>
    </source>
</reference>
<dbReference type="GO" id="GO:0045046">
    <property type="term" value="P:protein import into peroxisome membrane"/>
    <property type="evidence" value="ECO:0007669"/>
    <property type="project" value="TreeGrafter"/>
</dbReference>
<dbReference type="GO" id="GO:0030674">
    <property type="term" value="F:protein-macromolecule adaptor activity"/>
    <property type="evidence" value="ECO:0007669"/>
    <property type="project" value="TreeGrafter"/>
</dbReference>